<dbReference type="Gene3D" id="3.40.50.720">
    <property type="entry name" value="NAD(P)-binding Rossmann-like Domain"/>
    <property type="match status" value="1"/>
</dbReference>
<gene>
    <name evidence="3" type="ORF">EP51_00430</name>
</gene>
<dbReference type="PRINTS" id="PR00080">
    <property type="entry name" value="SDRFAMILY"/>
</dbReference>
<dbReference type="eggNOG" id="COG4221">
    <property type="taxonomic scope" value="Bacteria"/>
</dbReference>
<dbReference type="Proteomes" id="UP000028488">
    <property type="component" value="Chromosome"/>
</dbReference>
<protein>
    <recommendedName>
        <fullName evidence="5">Oxidoreductase</fullName>
    </recommendedName>
</protein>
<dbReference type="InterPro" id="IPR002347">
    <property type="entry name" value="SDR_fam"/>
</dbReference>
<evidence type="ECO:0008006" key="5">
    <source>
        <dbReference type="Google" id="ProtNLM"/>
    </source>
</evidence>
<dbReference type="InterPro" id="IPR020904">
    <property type="entry name" value="Sc_DH/Rdtase_CS"/>
</dbReference>
<comment type="similarity">
    <text evidence="1 2">Belongs to the short-chain dehydrogenases/reductases (SDR) family.</text>
</comment>
<dbReference type="PANTHER" id="PTHR43975">
    <property type="entry name" value="ZGC:101858"/>
    <property type="match status" value="1"/>
</dbReference>
<dbReference type="PRINTS" id="PR00081">
    <property type="entry name" value="GDHRDH"/>
</dbReference>
<evidence type="ECO:0000256" key="1">
    <source>
        <dbReference type="ARBA" id="ARBA00006484"/>
    </source>
</evidence>
<evidence type="ECO:0000313" key="4">
    <source>
        <dbReference type="Proteomes" id="UP000028488"/>
    </source>
</evidence>
<name>A0A076EDL7_RHOOP</name>
<sequence length="287" mass="30300">MDDNENRASVRGKVAVITGGARGVGAATAQLLVDKGARVAIIDLEESQVVFDRGAASVLSLKGDVTDANDMAAAVEKVLDHFGRIDIVIANAGVAARGSTVRASSTQVNDRLWNINVGGVFTTVRACLPSVIANRGHVVLLSSVFAFLNGAGTLPYAMSKAAVEQLGRGLGVELASHGVTVTTVYFSLVDTEMIRQSVDSDPTAQKLLGTLPRPFRKRITPAEAASAIVGGVERRKARVFRPRRWAGVSALRGVVSVVLDAHQASDATTQTMLRELDRRDGEGRLTS</sequence>
<dbReference type="EMBL" id="CP008947">
    <property type="protein sequence ID" value="AII03207.1"/>
    <property type="molecule type" value="Genomic_DNA"/>
</dbReference>
<dbReference type="InterPro" id="IPR036291">
    <property type="entry name" value="NAD(P)-bd_dom_sf"/>
</dbReference>
<dbReference type="AlphaFoldDB" id="A0A076EDL7"/>
<evidence type="ECO:0000313" key="3">
    <source>
        <dbReference type="EMBL" id="AII03207.1"/>
    </source>
</evidence>
<evidence type="ECO:0000256" key="2">
    <source>
        <dbReference type="RuleBase" id="RU000363"/>
    </source>
</evidence>
<dbReference type="PROSITE" id="PS00061">
    <property type="entry name" value="ADH_SHORT"/>
    <property type="match status" value="1"/>
</dbReference>
<dbReference type="Pfam" id="PF00106">
    <property type="entry name" value="adh_short"/>
    <property type="match status" value="1"/>
</dbReference>
<organism evidence="3 4">
    <name type="scientific">Rhodococcus opacus</name>
    <name type="common">Nocardia opaca</name>
    <dbReference type="NCBI Taxonomy" id="37919"/>
    <lineage>
        <taxon>Bacteria</taxon>
        <taxon>Bacillati</taxon>
        <taxon>Actinomycetota</taxon>
        <taxon>Actinomycetes</taxon>
        <taxon>Mycobacteriales</taxon>
        <taxon>Nocardiaceae</taxon>
        <taxon>Rhodococcus</taxon>
    </lineage>
</organism>
<dbReference type="CDD" id="cd05233">
    <property type="entry name" value="SDR_c"/>
    <property type="match status" value="1"/>
</dbReference>
<dbReference type="SUPFAM" id="SSF51735">
    <property type="entry name" value="NAD(P)-binding Rossmann-fold domains"/>
    <property type="match status" value="1"/>
</dbReference>
<accession>A0A076EDL7</accession>
<proteinExistence type="inferred from homology"/>
<reference evidence="3 4" key="1">
    <citation type="submission" date="2014-07" db="EMBL/GenBank/DDBJ databases">
        <title>Genome Sequence of Rhodococcus opacus Strain R7, a Biodegrader of Mono- and Polycyclic Aromatic Hydrocarbons.</title>
        <authorList>
            <person name="Di Gennaro P."/>
            <person name="Zampolli J."/>
            <person name="Presti I."/>
            <person name="Cappelletti M."/>
            <person name="D'Ursi P."/>
            <person name="Orro A."/>
            <person name="Mezzelani A."/>
            <person name="Milanesi L."/>
        </authorList>
    </citation>
    <scope>NUCLEOTIDE SEQUENCE [LARGE SCALE GENOMIC DNA]</scope>
    <source>
        <strain evidence="3 4">R7</strain>
    </source>
</reference>
<dbReference type="RefSeq" id="WP_037227453.1">
    <property type="nucleotide sequence ID" value="NZ_CP008947.1"/>
</dbReference>
<dbReference type="PANTHER" id="PTHR43975:SF2">
    <property type="entry name" value="EG:BACR7A4.14 PROTEIN-RELATED"/>
    <property type="match status" value="1"/>
</dbReference>